<evidence type="ECO:0000313" key="3">
    <source>
        <dbReference type="Proteomes" id="UP000692954"/>
    </source>
</evidence>
<dbReference type="OrthoDB" id="308112at2759"/>
<sequence length="518" mass="58891">MLQIIKSILIASAMYLTSPKAIYPTFNSVQNTQWEDNLWLNCQTKANIVPFKCQEGELNWQECYQVPKEGLCLIKDIETSFQGNLIFNITFNSPAIGQQVEIEINKNNLKQQLTTNSFWIQQEIDSSSISLKILTFGLVLSEISISSDCSLNCQECHSDNTCKNCLQDYFLFNYRCVPLKCVDQISQLTFGSHISSSSEIELNTTNLLITSNFNIPLNGCLIPKVYLTKSIEDNTITTILKKEQVSLHESDNKILKYYLTPEQFQSCQNIQTAEKIVYQCFIGFSISMNKVSQYLLMLISQVEVLKSTQSYTNSIQIFEMPTSNNEPFIVGPIIIFSDSSSTVIDTNNKLVQTSQNIMDPNYQNYESTFLNGSITQNSTSIPLKLEDQQQSGSTIQLILSYDQNAFNQNQSYNITISSSLQQNSRRRLLGERNIIPKLEIKNNFDSNKVQYSTVYLPSNDSQQSSLKGGYLALIFIAVIIFSFLFIIATIVLIQKVENKYFQIKQINDKKDTNDPQNS</sequence>
<keyword evidence="1" id="KW-1133">Transmembrane helix</keyword>
<keyword evidence="3" id="KW-1185">Reference proteome</keyword>
<keyword evidence="1" id="KW-0812">Transmembrane</keyword>
<protein>
    <recommendedName>
        <fullName evidence="4">Transmembrane protein</fullName>
    </recommendedName>
</protein>
<feature type="transmembrane region" description="Helical" evidence="1">
    <location>
        <begin position="470"/>
        <end position="493"/>
    </location>
</feature>
<reference evidence="2" key="1">
    <citation type="submission" date="2021-01" db="EMBL/GenBank/DDBJ databases">
        <authorList>
            <consortium name="Genoscope - CEA"/>
            <person name="William W."/>
        </authorList>
    </citation>
    <scope>NUCLEOTIDE SEQUENCE</scope>
</reference>
<proteinExistence type="predicted"/>
<evidence type="ECO:0000256" key="1">
    <source>
        <dbReference type="SAM" id="Phobius"/>
    </source>
</evidence>
<dbReference type="Proteomes" id="UP000692954">
    <property type="component" value="Unassembled WGS sequence"/>
</dbReference>
<evidence type="ECO:0000313" key="2">
    <source>
        <dbReference type="EMBL" id="CAD8110580.1"/>
    </source>
</evidence>
<dbReference type="EMBL" id="CAJJDN010000096">
    <property type="protein sequence ID" value="CAD8110580.1"/>
    <property type="molecule type" value="Genomic_DNA"/>
</dbReference>
<comment type="caution">
    <text evidence="2">The sequence shown here is derived from an EMBL/GenBank/DDBJ whole genome shotgun (WGS) entry which is preliminary data.</text>
</comment>
<dbReference type="AlphaFoldDB" id="A0A8S1Q737"/>
<accession>A0A8S1Q737</accession>
<name>A0A8S1Q737_9CILI</name>
<evidence type="ECO:0008006" key="4">
    <source>
        <dbReference type="Google" id="ProtNLM"/>
    </source>
</evidence>
<organism evidence="2 3">
    <name type="scientific">Paramecium sonneborni</name>
    <dbReference type="NCBI Taxonomy" id="65129"/>
    <lineage>
        <taxon>Eukaryota</taxon>
        <taxon>Sar</taxon>
        <taxon>Alveolata</taxon>
        <taxon>Ciliophora</taxon>
        <taxon>Intramacronucleata</taxon>
        <taxon>Oligohymenophorea</taxon>
        <taxon>Peniculida</taxon>
        <taxon>Parameciidae</taxon>
        <taxon>Paramecium</taxon>
    </lineage>
</organism>
<gene>
    <name evidence="2" type="ORF">PSON_ATCC_30995.1.T0960058</name>
</gene>
<keyword evidence="1" id="KW-0472">Membrane</keyword>